<evidence type="ECO:0000256" key="3">
    <source>
        <dbReference type="ARBA" id="ARBA00022448"/>
    </source>
</evidence>
<dbReference type="InterPro" id="IPR036019">
    <property type="entry name" value="MscL_channel"/>
</dbReference>
<evidence type="ECO:0000313" key="11">
    <source>
        <dbReference type="EMBL" id="WOC31405.1"/>
    </source>
</evidence>
<keyword evidence="6 10" id="KW-1133">Transmembrane helix</keyword>
<evidence type="ECO:0000256" key="7">
    <source>
        <dbReference type="ARBA" id="ARBA00023065"/>
    </source>
</evidence>
<evidence type="ECO:0000256" key="6">
    <source>
        <dbReference type="ARBA" id="ARBA00022989"/>
    </source>
</evidence>
<accession>A0AA97D997</accession>
<comment type="subunit">
    <text evidence="10">Homopentamer.</text>
</comment>
<dbReference type="InterPro" id="IPR001185">
    <property type="entry name" value="MS_channel"/>
</dbReference>
<dbReference type="GO" id="GO:0005886">
    <property type="term" value="C:plasma membrane"/>
    <property type="evidence" value="ECO:0007669"/>
    <property type="project" value="UniProtKB-SubCell"/>
</dbReference>
<dbReference type="HAMAP" id="MF_00115">
    <property type="entry name" value="MscL"/>
    <property type="match status" value="1"/>
</dbReference>
<reference evidence="12" key="2">
    <citation type="submission" date="2024-06" db="EMBL/GenBank/DDBJ databases">
        <title>Caproicibacterium argilliputei sp. nov, a novel caproic acid producing anaerobic bacterium isolated from pit mud.</title>
        <authorList>
            <person name="Zeng C."/>
        </authorList>
    </citation>
    <scope>NUCLEOTIDE SEQUENCE [LARGE SCALE GENOMIC DNA]</scope>
    <source>
        <strain evidence="12">ZCY20-5</strain>
    </source>
</reference>
<protein>
    <recommendedName>
        <fullName evidence="10">Large-conductance mechanosensitive channel</fullName>
    </recommendedName>
</protein>
<dbReference type="KEGG" id="carl:PXC00_09255"/>
<dbReference type="EMBL" id="CP135996">
    <property type="protein sequence ID" value="WOC31405.1"/>
    <property type="molecule type" value="Genomic_DNA"/>
</dbReference>
<dbReference type="SUPFAM" id="SSF81330">
    <property type="entry name" value="Gated mechanosensitive channel"/>
    <property type="match status" value="1"/>
</dbReference>
<dbReference type="GO" id="GO:0008381">
    <property type="term" value="F:mechanosensitive monoatomic ion channel activity"/>
    <property type="evidence" value="ECO:0007669"/>
    <property type="project" value="UniProtKB-UniRule"/>
</dbReference>
<dbReference type="Proteomes" id="UP001300604">
    <property type="component" value="Chromosome"/>
</dbReference>
<gene>
    <name evidence="10 11" type="primary">mscL</name>
    <name evidence="11" type="ORF">PXC00_09255</name>
</gene>
<evidence type="ECO:0000256" key="5">
    <source>
        <dbReference type="ARBA" id="ARBA00022692"/>
    </source>
</evidence>
<evidence type="ECO:0000256" key="1">
    <source>
        <dbReference type="ARBA" id="ARBA00004651"/>
    </source>
</evidence>
<comment type="subcellular location">
    <subcellularLocation>
        <location evidence="1 10">Cell membrane</location>
        <topology evidence="1 10">Multi-pass membrane protein</topology>
    </subcellularLocation>
</comment>
<evidence type="ECO:0000256" key="10">
    <source>
        <dbReference type="HAMAP-Rule" id="MF_00115"/>
    </source>
</evidence>
<keyword evidence="9 10" id="KW-0407">Ion channel</keyword>
<evidence type="ECO:0000256" key="9">
    <source>
        <dbReference type="ARBA" id="ARBA00023303"/>
    </source>
</evidence>
<keyword evidence="8 10" id="KW-0472">Membrane</keyword>
<feature type="transmembrane region" description="Helical" evidence="10">
    <location>
        <begin position="20"/>
        <end position="38"/>
    </location>
</feature>
<dbReference type="PROSITE" id="PS01327">
    <property type="entry name" value="MSCL"/>
    <property type="match status" value="1"/>
</dbReference>
<proteinExistence type="inferred from homology"/>
<feature type="transmembrane region" description="Helical" evidence="10">
    <location>
        <begin position="45"/>
        <end position="66"/>
    </location>
</feature>
<dbReference type="Gene3D" id="1.10.1200.120">
    <property type="entry name" value="Large-conductance mechanosensitive channel, MscL, domain 1"/>
    <property type="match status" value="1"/>
</dbReference>
<dbReference type="InterPro" id="IPR019823">
    <property type="entry name" value="Mechanosensitive_channel_CS"/>
</dbReference>
<evidence type="ECO:0000256" key="2">
    <source>
        <dbReference type="ARBA" id="ARBA00007254"/>
    </source>
</evidence>
<reference evidence="12" key="3">
    <citation type="submission" date="2024-06" db="EMBL/GenBank/DDBJ databases">
        <authorList>
            <person name="Zeng C."/>
        </authorList>
    </citation>
    <scope>NUCLEOTIDE SEQUENCE [LARGE SCALE GENOMIC DNA]</scope>
    <source>
        <strain evidence="12">ZCY20-5</strain>
    </source>
</reference>
<keyword evidence="4 10" id="KW-1003">Cell membrane</keyword>
<comment type="function">
    <text evidence="10">Channel that opens in response to stretch forces in the membrane lipid bilayer. May participate in the regulation of osmotic pressure changes within the cell.</text>
</comment>
<dbReference type="PANTHER" id="PTHR30266:SF2">
    <property type="entry name" value="LARGE-CONDUCTANCE MECHANOSENSITIVE CHANNEL"/>
    <property type="match status" value="1"/>
</dbReference>
<reference evidence="11 12" key="1">
    <citation type="submission" date="2024-06" db="EMBL/GenBank/DDBJ databases">
        <title>Caproicibacterium argilliputei sp. nov, a novel caproic acid producing anaerobic bacterium isolated from pit mud.</title>
        <authorList>
            <person name="Xia S."/>
        </authorList>
    </citation>
    <scope>NUCLEOTIDE SEQUENCE [LARGE SCALE GENOMIC DNA]</scope>
    <source>
        <strain evidence="11 12">ZCY20-5</strain>
    </source>
</reference>
<sequence>MKKMIAEFREFAMKGNVMDLAIGVVLGGAFSTIISSLVKDIITPLLSIILGRINIANLKFTIPGFLGSSPIVLSYGSFLQAILNFLVIAFALFLCVKAINRAKDKFSRKEEAEAAAAEEETTKSEVLLTEIRDLLKEQHTEQ</sequence>
<organism evidence="11 12">
    <name type="scientific">Caproicibacterium argilliputei</name>
    <dbReference type="NCBI Taxonomy" id="3030016"/>
    <lineage>
        <taxon>Bacteria</taxon>
        <taxon>Bacillati</taxon>
        <taxon>Bacillota</taxon>
        <taxon>Clostridia</taxon>
        <taxon>Eubacteriales</taxon>
        <taxon>Oscillospiraceae</taxon>
        <taxon>Caproicibacterium</taxon>
    </lineage>
</organism>
<dbReference type="PRINTS" id="PR01264">
    <property type="entry name" value="MECHCHANNEL"/>
</dbReference>
<dbReference type="RefSeq" id="WP_275845225.1">
    <property type="nucleotide sequence ID" value="NZ_CP135996.1"/>
</dbReference>
<dbReference type="NCBIfam" id="NF001843">
    <property type="entry name" value="PRK00567.1-4"/>
    <property type="match status" value="1"/>
</dbReference>
<evidence type="ECO:0000256" key="8">
    <source>
        <dbReference type="ARBA" id="ARBA00023136"/>
    </source>
</evidence>
<dbReference type="AlphaFoldDB" id="A0AA97D997"/>
<comment type="similarity">
    <text evidence="2 10">Belongs to the MscL family.</text>
</comment>
<feature type="transmembrane region" description="Helical" evidence="10">
    <location>
        <begin position="78"/>
        <end position="99"/>
    </location>
</feature>
<dbReference type="Pfam" id="PF01741">
    <property type="entry name" value="MscL"/>
    <property type="match status" value="1"/>
</dbReference>
<dbReference type="InterPro" id="IPR037673">
    <property type="entry name" value="MSC/AndL"/>
</dbReference>
<keyword evidence="3 10" id="KW-0813">Transport</keyword>
<evidence type="ECO:0000313" key="12">
    <source>
        <dbReference type="Proteomes" id="UP001300604"/>
    </source>
</evidence>
<keyword evidence="7 10" id="KW-0406">Ion transport</keyword>
<dbReference type="NCBIfam" id="TIGR00220">
    <property type="entry name" value="mscL"/>
    <property type="match status" value="1"/>
</dbReference>
<name>A0AA97D997_9FIRM</name>
<dbReference type="PANTHER" id="PTHR30266">
    <property type="entry name" value="MECHANOSENSITIVE CHANNEL MSCL"/>
    <property type="match status" value="1"/>
</dbReference>
<evidence type="ECO:0000256" key="4">
    <source>
        <dbReference type="ARBA" id="ARBA00022475"/>
    </source>
</evidence>
<keyword evidence="12" id="KW-1185">Reference proteome</keyword>
<keyword evidence="5 10" id="KW-0812">Transmembrane</keyword>